<dbReference type="KEGG" id="scu:SCE1572_37695"/>
<dbReference type="Gene3D" id="2.60.120.260">
    <property type="entry name" value="Galactose-binding domain-like"/>
    <property type="match status" value="1"/>
</dbReference>
<evidence type="ECO:0008006" key="3">
    <source>
        <dbReference type="Google" id="ProtNLM"/>
    </source>
</evidence>
<dbReference type="Proteomes" id="UP000014803">
    <property type="component" value="Chromosome"/>
</dbReference>
<gene>
    <name evidence="1" type="ORF">SCE1572_37695</name>
</gene>
<proteinExistence type="predicted"/>
<sequence>MLMDRCSPILAGGVFNTKIIESNVEVRAAWEKWWYSQSTSEARSNASAGVGLPIGDFFVGGSFDDSQFEAWKQTIAGKYAGSYFGASDLKVLESVASKEILEAYVQCIKSDAPGVQLFDAAMDAESGIVVLYIKYNPIGTDPSLPVVQGSDMVNARLANPVPELQPTEFVRIGSELPFGTRPVTVKVIDPTKMAVFDLWTDKGSPTHNVRLYPPDSEIHPVPLIEIDAFSFTTSLNVEIGGLPYGEDVIHNAPPYGPQPNMVEYQFSTRFTSVPTASYKLEVMYAAAQSRPVQVSCNDTVVNANALAATTGGWFLANQKWGTVGTVSVRSGMNFLRISRNGVFPHIRRLRLTLI</sequence>
<protein>
    <recommendedName>
        <fullName evidence="3">CBM6 domain-containing protein</fullName>
    </recommendedName>
</protein>
<accession>S4Y5I8</accession>
<evidence type="ECO:0000313" key="2">
    <source>
        <dbReference type="Proteomes" id="UP000014803"/>
    </source>
</evidence>
<dbReference type="HOGENOM" id="CLU_782799_0_0_7"/>
<dbReference type="EMBL" id="CP003969">
    <property type="protein sequence ID" value="AGP39731.1"/>
    <property type="molecule type" value="Genomic_DNA"/>
</dbReference>
<reference evidence="1 2" key="1">
    <citation type="journal article" date="2013" name="Sci. Rep.">
        <title>Extraordinary expansion of a Sorangium cellulosum genome from an alkaline milieu.</title>
        <authorList>
            <person name="Han K."/>
            <person name="Li Z.F."/>
            <person name="Peng R."/>
            <person name="Zhu L.P."/>
            <person name="Zhou T."/>
            <person name="Wang L.G."/>
            <person name="Li S.G."/>
            <person name="Zhang X.B."/>
            <person name="Hu W."/>
            <person name="Wu Z.H."/>
            <person name="Qin N."/>
            <person name="Li Y.Z."/>
        </authorList>
    </citation>
    <scope>NUCLEOTIDE SEQUENCE [LARGE SCALE GENOMIC DNA]</scope>
    <source>
        <strain evidence="1 2">So0157-2</strain>
    </source>
</reference>
<dbReference type="STRING" id="1254432.SCE1572_37695"/>
<evidence type="ECO:0000313" key="1">
    <source>
        <dbReference type="EMBL" id="AGP39731.1"/>
    </source>
</evidence>
<organism evidence="1 2">
    <name type="scientific">Sorangium cellulosum So0157-2</name>
    <dbReference type="NCBI Taxonomy" id="1254432"/>
    <lineage>
        <taxon>Bacteria</taxon>
        <taxon>Pseudomonadati</taxon>
        <taxon>Myxococcota</taxon>
        <taxon>Polyangia</taxon>
        <taxon>Polyangiales</taxon>
        <taxon>Polyangiaceae</taxon>
        <taxon>Sorangium</taxon>
    </lineage>
</organism>
<name>S4Y5I8_SORCE</name>
<dbReference type="AlphaFoldDB" id="S4Y5I8"/>